<dbReference type="PANTHER" id="PTHR31972">
    <property type="entry name" value="EXPRESSED PROTEIN"/>
    <property type="match status" value="1"/>
</dbReference>
<evidence type="ECO:0000313" key="2">
    <source>
        <dbReference type="Proteomes" id="UP001630127"/>
    </source>
</evidence>
<dbReference type="Proteomes" id="UP001630127">
    <property type="component" value="Unassembled WGS sequence"/>
</dbReference>
<name>A0ABD2YKH8_9GENT</name>
<protein>
    <recommendedName>
        <fullName evidence="3">DUF868 domain-containing protein</fullName>
    </recommendedName>
</protein>
<comment type="caution">
    <text evidence="1">The sequence shown here is derived from an EMBL/GenBank/DDBJ whole genome shotgun (WGS) entry which is preliminary data.</text>
</comment>
<dbReference type="InterPro" id="IPR008586">
    <property type="entry name" value="DUF868_pln"/>
</dbReference>
<dbReference type="PANTHER" id="PTHR31972:SF4">
    <property type="entry name" value="DUF868 DOMAIN-CONTAINING PROTEIN"/>
    <property type="match status" value="1"/>
</dbReference>
<dbReference type="Pfam" id="PF05910">
    <property type="entry name" value="DUF868"/>
    <property type="match status" value="1"/>
</dbReference>
<keyword evidence="2" id="KW-1185">Reference proteome</keyword>
<sequence>MSKVGILVGFLELQKMRDFPSCFGENGVQVVDASCSSNVGGVSKGSQNMVTCIHRCKLLGKSCLITIIWSKNLMGHCLSIEIEDLLSHNSLCKVDVRPSLFSKRKGSKCLEVYSCRIDLYWDLSLAKFGSGPEPLEGYYLALMCKGQMVLVIGDLKKEAFKKTNAITPTLSTPIFISKREHLFGKRIYRTKAQFCDNGQIHDLKIECCTNGIDDDPCLMVCIDRKTVMQVKHLQWKFRGNYTILVDGLPVEVFWDVYNWLFGNSGFGNAVFVFRSCLSAEKLWATQTLSDDPCIPPWPSSASLGDPKLPGFGFSLVLYVWKNE</sequence>
<organism evidence="1 2">
    <name type="scientific">Cinchona calisaya</name>
    <dbReference type="NCBI Taxonomy" id="153742"/>
    <lineage>
        <taxon>Eukaryota</taxon>
        <taxon>Viridiplantae</taxon>
        <taxon>Streptophyta</taxon>
        <taxon>Embryophyta</taxon>
        <taxon>Tracheophyta</taxon>
        <taxon>Spermatophyta</taxon>
        <taxon>Magnoliopsida</taxon>
        <taxon>eudicotyledons</taxon>
        <taxon>Gunneridae</taxon>
        <taxon>Pentapetalae</taxon>
        <taxon>asterids</taxon>
        <taxon>lamiids</taxon>
        <taxon>Gentianales</taxon>
        <taxon>Rubiaceae</taxon>
        <taxon>Cinchonoideae</taxon>
        <taxon>Cinchoneae</taxon>
        <taxon>Cinchona</taxon>
    </lineage>
</organism>
<dbReference type="AlphaFoldDB" id="A0ABD2YKH8"/>
<gene>
    <name evidence="1" type="ORF">ACH5RR_033281</name>
</gene>
<accession>A0ABD2YKH8</accession>
<proteinExistence type="predicted"/>
<reference evidence="1 2" key="1">
    <citation type="submission" date="2024-11" db="EMBL/GenBank/DDBJ databases">
        <title>A near-complete genome assembly of Cinchona calisaya.</title>
        <authorList>
            <person name="Lian D.C."/>
            <person name="Zhao X.W."/>
            <person name="Wei L."/>
        </authorList>
    </citation>
    <scope>NUCLEOTIDE SEQUENCE [LARGE SCALE GENOMIC DNA]</scope>
    <source>
        <tissue evidence="1">Nenye</tissue>
    </source>
</reference>
<dbReference type="EMBL" id="JBJUIK010000013">
    <property type="protein sequence ID" value="KAL3507899.1"/>
    <property type="molecule type" value="Genomic_DNA"/>
</dbReference>
<evidence type="ECO:0000313" key="1">
    <source>
        <dbReference type="EMBL" id="KAL3507899.1"/>
    </source>
</evidence>
<evidence type="ECO:0008006" key="3">
    <source>
        <dbReference type="Google" id="ProtNLM"/>
    </source>
</evidence>